<dbReference type="AlphaFoldDB" id="A0A0F3IJB4"/>
<dbReference type="CDD" id="cd06170">
    <property type="entry name" value="LuxR_C_like"/>
    <property type="match status" value="1"/>
</dbReference>
<organism evidence="6 7">
    <name type="scientific">Methylocucumis oryzae</name>
    <dbReference type="NCBI Taxonomy" id="1632867"/>
    <lineage>
        <taxon>Bacteria</taxon>
        <taxon>Pseudomonadati</taxon>
        <taxon>Pseudomonadota</taxon>
        <taxon>Gammaproteobacteria</taxon>
        <taxon>Methylococcales</taxon>
        <taxon>Methylococcaceae</taxon>
        <taxon>Methylocucumis</taxon>
    </lineage>
</organism>
<dbReference type="Proteomes" id="UP000033684">
    <property type="component" value="Unassembled WGS sequence"/>
</dbReference>
<dbReference type="EMBL" id="LAJX01000099">
    <property type="protein sequence ID" value="KJV06608.1"/>
    <property type="molecule type" value="Genomic_DNA"/>
</dbReference>
<dbReference type="SMART" id="SM00421">
    <property type="entry name" value="HTH_LUXR"/>
    <property type="match status" value="1"/>
</dbReference>
<evidence type="ECO:0000313" key="6">
    <source>
        <dbReference type="EMBL" id="KJV06608.1"/>
    </source>
</evidence>
<dbReference type="InterPro" id="IPR011006">
    <property type="entry name" value="CheY-like_superfamily"/>
</dbReference>
<dbReference type="SUPFAM" id="SSF52172">
    <property type="entry name" value="CheY-like"/>
    <property type="match status" value="1"/>
</dbReference>
<comment type="caution">
    <text evidence="6">The sequence shown here is derived from an EMBL/GenBank/DDBJ whole genome shotgun (WGS) entry which is preliminary data.</text>
</comment>
<dbReference type="InterPro" id="IPR000792">
    <property type="entry name" value="Tscrpt_reg_LuxR_C"/>
</dbReference>
<evidence type="ECO:0000259" key="4">
    <source>
        <dbReference type="PROSITE" id="PS50043"/>
    </source>
</evidence>
<feature type="modified residue" description="4-aspartylphosphate" evidence="3">
    <location>
        <position position="60"/>
    </location>
</feature>
<dbReference type="PANTHER" id="PTHR43214:SF43">
    <property type="entry name" value="TWO-COMPONENT RESPONSE REGULATOR"/>
    <property type="match status" value="1"/>
</dbReference>
<dbReference type="SUPFAM" id="SSF46894">
    <property type="entry name" value="C-terminal effector domain of the bipartite response regulators"/>
    <property type="match status" value="1"/>
</dbReference>
<feature type="domain" description="HTH luxR-type" evidence="4">
    <location>
        <begin position="147"/>
        <end position="212"/>
    </location>
</feature>
<reference evidence="7" key="1">
    <citation type="submission" date="2015-03" db="EMBL/GenBank/DDBJ databases">
        <title>Draft genome sequence of a novel methanotroph (Sn10-6) isolated from flooded ricefield rhizosphere in India.</title>
        <authorList>
            <person name="Pandit P.S."/>
            <person name="Pore S.D."/>
            <person name="Arora P."/>
            <person name="Kapse N.G."/>
            <person name="Dhakephalkar P.K."/>
            <person name="Rahalkar M.C."/>
        </authorList>
    </citation>
    <scope>NUCLEOTIDE SEQUENCE [LARGE SCALE GENOMIC DNA]</scope>
    <source>
        <strain evidence="7">Sn10-6</strain>
    </source>
</reference>
<dbReference type="Gene3D" id="3.40.50.2300">
    <property type="match status" value="1"/>
</dbReference>
<dbReference type="Pfam" id="PF00196">
    <property type="entry name" value="GerE"/>
    <property type="match status" value="1"/>
</dbReference>
<dbReference type="InterPro" id="IPR058245">
    <property type="entry name" value="NreC/VraR/RcsB-like_REC"/>
</dbReference>
<evidence type="ECO:0000256" key="1">
    <source>
        <dbReference type="ARBA" id="ARBA00022553"/>
    </source>
</evidence>
<sequence length="217" mass="23452">MPETISTIRLLLVDDHAIVRAGYKTLLAKQPGMTIAAEAEDAASAYKSYQDYQPDVVVMDISLPGASGLEALTRIKSWDAKAKVLVFTMHQNPGLALKACQAGALGYITKSSPPELLLRAITEVYAGRVTLSPEIMQDMALHQVTGGAAKLAALSLRELEIFRLLAQGRQHQQIAALLHISPKTVSNSHSLIKQKLSVNNDAELTLLALNNGLIFNE</sequence>
<accession>A0A0F3IJB4</accession>
<evidence type="ECO:0000259" key="5">
    <source>
        <dbReference type="PROSITE" id="PS50110"/>
    </source>
</evidence>
<reference evidence="6 7" key="2">
    <citation type="journal article" date="2016" name="Microb. Ecol.">
        <title>Genome Characteristics of a Novel Type I Methanotroph (Sn10-6) Isolated from a Flooded Indian Rice Field.</title>
        <authorList>
            <person name="Rahalkar M.C."/>
            <person name="Pandit P.S."/>
            <person name="Dhakephalkar P.K."/>
            <person name="Pore S."/>
            <person name="Arora P."/>
            <person name="Kapse N."/>
        </authorList>
    </citation>
    <scope>NUCLEOTIDE SEQUENCE [LARGE SCALE GENOMIC DNA]</scope>
    <source>
        <strain evidence="6 7">Sn10-6</strain>
    </source>
</reference>
<proteinExistence type="predicted"/>
<dbReference type="CDD" id="cd17535">
    <property type="entry name" value="REC_NarL-like"/>
    <property type="match status" value="1"/>
</dbReference>
<name>A0A0F3IJB4_9GAMM</name>
<dbReference type="InterPro" id="IPR001789">
    <property type="entry name" value="Sig_transdc_resp-reg_receiver"/>
</dbReference>
<dbReference type="InterPro" id="IPR016032">
    <property type="entry name" value="Sig_transdc_resp-reg_C-effctor"/>
</dbReference>
<dbReference type="PANTHER" id="PTHR43214">
    <property type="entry name" value="TWO-COMPONENT RESPONSE REGULATOR"/>
    <property type="match status" value="1"/>
</dbReference>
<dbReference type="RefSeq" id="WP_045779147.1">
    <property type="nucleotide sequence ID" value="NZ_LAJX01000099.1"/>
</dbReference>
<dbReference type="PROSITE" id="PS50110">
    <property type="entry name" value="RESPONSE_REGULATORY"/>
    <property type="match status" value="1"/>
</dbReference>
<evidence type="ECO:0000256" key="3">
    <source>
        <dbReference type="PROSITE-ProRule" id="PRU00169"/>
    </source>
</evidence>
<evidence type="ECO:0000256" key="2">
    <source>
        <dbReference type="ARBA" id="ARBA00023125"/>
    </source>
</evidence>
<protein>
    <submittedName>
        <fullName evidence="6">LuxR family transcriptional regulator</fullName>
    </submittedName>
</protein>
<dbReference type="PRINTS" id="PR00038">
    <property type="entry name" value="HTHLUXR"/>
</dbReference>
<gene>
    <name evidence="6" type="ORF">VZ94_10180</name>
</gene>
<dbReference type="PROSITE" id="PS50043">
    <property type="entry name" value="HTH_LUXR_2"/>
    <property type="match status" value="1"/>
</dbReference>
<dbReference type="GO" id="GO:0006355">
    <property type="term" value="P:regulation of DNA-templated transcription"/>
    <property type="evidence" value="ECO:0007669"/>
    <property type="project" value="InterPro"/>
</dbReference>
<dbReference type="Pfam" id="PF00072">
    <property type="entry name" value="Response_reg"/>
    <property type="match status" value="1"/>
</dbReference>
<dbReference type="InterPro" id="IPR039420">
    <property type="entry name" value="WalR-like"/>
</dbReference>
<keyword evidence="7" id="KW-1185">Reference proteome</keyword>
<feature type="domain" description="Response regulatory" evidence="5">
    <location>
        <begin position="9"/>
        <end position="125"/>
    </location>
</feature>
<keyword evidence="1 3" id="KW-0597">Phosphoprotein</keyword>
<keyword evidence="2" id="KW-0238">DNA-binding</keyword>
<dbReference type="SMART" id="SM00448">
    <property type="entry name" value="REC"/>
    <property type="match status" value="1"/>
</dbReference>
<dbReference type="GO" id="GO:0000160">
    <property type="term" value="P:phosphorelay signal transduction system"/>
    <property type="evidence" value="ECO:0007669"/>
    <property type="project" value="InterPro"/>
</dbReference>
<dbReference type="GO" id="GO:0003677">
    <property type="term" value="F:DNA binding"/>
    <property type="evidence" value="ECO:0007669"/>
    <property type="project" value="UniProtKB-KW"/>
</dbReference>
<dbReference type="OrthoDB" id="9796655at2"/>
<evidence type="ECO:0000313" key="7">
    <source>
        <dbReference type="Proteomes" id="UP000033684"/>
    </source>
</evidence>